<dbReference type="VEuPathDB" id="TriTrypDB:TcBrA4_0039400"/>
<dbReference type="VEuPathDB" id="TriTrypDB:C4B63_15g257"/>
<dbReference type="VEuPathDB" id="TriTrypDB:TcCLB.506067.90"/>
<keyword evidence="1" id="KW-1133">Transmembrane helix</keyword>
<gene>
    <name evidence="2" type="ORF">C4B63_15g257</name>
</gene>
<name>A0A2V2VMK7_TRYCR</name>
<dbReference type="VEuPathDB" id="TriTrypDB:TcCL_NonESM11926"/>
<dbReference type="VEuPathDB" id="TriTrypDB:C3747_30g242"/>
<comment type="caution">
    <text evidence="2">The sequence shown here is derived from an EMBL/GenBank/DDBJ whole genome shotgun (WGS) entry which is preliminary data.</text>
</comment>
<dbReference type="Proteomes" id="UP000246121">
    <property type="component" value="Unassembled WGS sequence"/>
</dbReference>
<keyword evidence="1" id="KW-0812">Transmembrane</keyword>
<reference evidence="2 3" key="1">
    <citation type="journal article" date="2018" name="Microb. Genom.">
        <title>Expanding an expanded genome: long-read sequencing of Trypanosoma cruzi.</title>
        <authorList>
            <person name="Berna L."/>
            <person name="Rodriguez M."/>
            <person name="Chiribao M.L."/>
            <person name="Parodi-Talice A."/>
            <person name="Pita S."/>
            <person name="Rijo G."/>
            <person name="Alvarez-Valin F."/>
            <person name="Robello C."/>
        </authorList>
    </citation>
    <scope>NUCLEOTIDE SEQUENCE [LARGE SCALE GENOMIC DNA]</scope>
    <source>
        <strain evidence="2 3">Dm28c</strain>
    </source>
</reference>
<dbReference type="VEuPathDB" id="TriTrypDB:TCSYLVIO_005224"/>
<organism evidence="2 3">
    <name type="scientific">Trypanosoma cruzi</name>
    <dbReference type="NCBI Taxonomy" id="5693"/>
    <lineage>
        <taxon>Eukaryota</taxon>
        <taxon>Discoba</taxon>
        <taxon>Euglenozoa</taxon>
        <taxon>Kinetoplastea</taxon>
        <taxon>Metakinetoplastina</taxon>
        <taxon>Trypanosomatida</taxon>
        <taxon>Trypanosomatidae</taxon>
        <taxon>Trypanosoma</taxon>
        <taxon>Schizotrypanum</taxon>
    </lineage>
</organism>
<feature type="transmembrane region" description="Helical" evidence="1">
    <location>
        <begin position="34"/>
        <end position="64"/>
    </location>
</feature>
<dbReference type="VEuPathDB" id="TriTrypDB:Tc_MARK_3868"/>
<keyword evidence="1" id="KW-0472">Membrane</keyword>
<dbReference type="VEuPathDB" id="TriTrypDB:TcG_12278"/>
<dbReference type="VEuPathDB" id="TriTrypDB:C3747_38g137"/>
<accession>A0A2V2VMK7</accession>
<evidence type="ECO:0000313" key="3">
    <source>
        <dbReference type="Proteomes" id="UP000246121"/>
    </source>
</evidence>
<sequence>MITRICVPLSTRNLCRRPCMGKRRHRSRFREMPLLMNCYAYVILLRYPTATIVLLLFNILFFLWDTVRCNKVEFNQPRFAQDASDDVKRTAIDSIYFSLGDFDFELWTEVSSSLAELASGYAALLYGSTATNDLPVEVHRAAAGRLACSYRAECLATENGIRHLIPFVWEHPNRPHESWWLRAPRRELRHSASSHWPCETTSLKRVGLCCSPRYSEVTM</sequence>
<protein>
    <submittedName>
        <fullName evidence="2">Uncharacterized protein</fullName>
    </submittedName>
</protein>
<evidence type="ECO:0000256" key="1">
    <source>
        <dbReference type="SAM" id="Phobius"/>
    </source>
</evidence>
<dbReference type="EMBL" id="PRFA01000015">
    <property type="protein sequence ID" value="PWU97550.1"/>
    <property type="molecule type" value="Genomic_DNA"/>
</dbReference>
<dbReference type="AlphaFoldDB" id="A0A2V2VMK7"/>
<dbReference type="VEuPathDB" id="TriTrypDB:TCDM_12107"/>
<dbReference type="VEuPathDB" id="TriTrypDB:TcCLB.507071.50"/>
<dbReference type="VEuPathDB" id="TriTrypDB:ECC02_009149"/>
<dbReference type="VEuPathDB" id="TriTrypDB:TcCL_Unassigned04447"/>
<proteinExistence type="predicted"/>
<evidence type="ECO:0000313" key="2">
    <source>
        <dbReference type="EMBL" id="PWU97550.1"/>
    </source>
</evidence>